<reference evidence="2 3" key="1">
    <citation type="submission" date="2014-06" db="EMBL/GenBank/DDBJ databases">
        <title>Evolutionary Origins and Diversification of the Mycorrhizal Mutualists.</title>
        <authorList>
            <consortium name="DOE Joint Genome Institute"/>
            <consortium name="Mycorrhizal Genomics Consortium"/>
            <person name="Kohler A."/>
            <person name="Kuo A."/>
            <person name="Nagy L.G."/>
            <person name="Floudas D."/>
            <person name="Copeland A."/>
            <person name="Barry K.W."/>
            <person name="Cichocki N."/>
            <person name="Veneault-Fourrey C."/>
            <person name="LaButti K."/>
            <person name="Lindquist E.A."/>
            <person name="Lipzen A."/>
            <person name="Lundell T."/>
            <person name="Morin E."/>
            <person name="Murat C."/>
            <person name="Riley R."/>
            <person name="Ohm R."/>
            <person name="Sun H."/>
            <person name="Tunlid A."/>
            <person name="Henrissat B."/>
            <person name="Grigoriev I.V."/>
            <person name="Hibbett D.S."/>
            <person name="Martin F."/>
        </authorList>
    </citation>
    <scope>NUCLEOTIDE SEQUENCE [LARGE SCALE GENOMIC DNA]</scope>
    <source>
        <strain evidence="2 3">SS14</strain>
    </source>
</reference>
<name>A0A0C9VK06_SPHS4</name>
<dbReference type="AlphaFoldDB" id="A0A0C9VK06"/>
<gene>
    <name evidence="2" type="ORF">M422DRAFT_259426</name>
</gene>
<organism evidence="2 3">
    <name type="scientific">Sphaerobolus stellatus (strain SS14)</name>
    <dbReference type="NCBI Taxonomy" id="990650"/>
    <lineage>
        <taxon>Eukaryota</taxon>
        <taxon>Fungi</taxon>
        <taxon>Dikarya</taxon>
        <taxon>Basidiomycota</taxon>
        <taxon>Agaricomycotina</taxon>
        <taxon>Agaricomycetes</taxon>
        <taxon>Phallomycetidae</taxon>
        <taxon>Geastrales</taxon>
        <taxon>Sphaerobolaceae</taxon>
        <taxon>Sphaerobolus</taxon>
    </lineage>
</organism>
<feature type="compositionally biased region" description="Basic residues" evidence="1">
    <location>
        <begin position="120"/>
        <end position="130"/>
    </location>
</feature>
<evidence type="ECO:0000313" key="3">
    <source>
        <dbReference type="Proteomes" id="UP000054279"/>
    </source>
</evidence>
<evidence type="ECO:0000313" key="2">
    <source>
        <dbReference type="EMBL" id="KIJ38030.1"/>
    </source>
</evidence>
<feature type="region of interest" description="Disordered" evidence="1">
    <location>
        <begin position="112"/>
        <end position="161"/>
    </location>
</feature>
<dbReference type="EMBL" id="KN837164">
    <property type="protein sequence ID" value="KIJ38030.1"/>
    <property type="molecule type" value="Genomic_DNA"/>
</dbReference>
<proteinExistence type="predicted"/>
<sequence length="161" mass="17683">MIFFQHEGLQRACKELDACLIIKDVRVKDSEKIARKLTNPRTVYDENRLSACVSIPAAGFYISEGSRQSTFNRKCNLDPRLTSSTGVPSVLLQLARSASPIRAQCRGNVPAYQAGLRGPRNARQHPRGRKASSTTTRRSHSHLVLPQFGLVPGTELGPNGS</sequence>
<dbReference type="Proteomes" id="UP000054279">
    <property type="component" value="Unassembled WGS sequence"/>
</dbReference>
<keyword evidence="3" id="KW-1185">Reference proteome</keyword>
<protein>
    <submittedName>
        <fullName evidence="2">Unplaced genomic scaffold SPHSTscaffold_89, whole genome shotgun sequence</fullName>
    </submittedName>
</protein>
<evidence type="ECO:0000256" key="1">
    <source>
        <dbReference type="SAM" id="MobiDB-lite"/>
    </source>
</evidence>
<dbReference type="HOGENOM" id="CLU_1644809_0_0_1"/>
<accession>A0A0C9VK06</accession>